<evidence type="ECO:0000313" key="2">
    <source>
        <dbReference type="EMBL" id="KIL66502.1"/>
    </source>
</evidence>
<sequence>MQFLSEKSPSDILNNRQPVIVYAPPPSDSPHERSKRIFLSRSYDYQGHPRIGSKTAKKRCLVNPLADKPEKRRQLFQGEASMKFMDRYDHLQSRSTR</sequence>
<dbReference type="AlphaFoldDB" id="A0A0C2WXJ8"/>
<name>A0A0C2WXJ8_AMAMK</name>
<reference evidence="2 3" key="1">
    <citation type="submission" date="2014-04" db="EMBL/GenBank/DDBJ databases">
        <title>Evolutionary Origins and Diversification of the Mycorrhizal Mutualists.</title>
        <authorList>
            <consortium name="DOE Joint Genome Institute"/>
            <consortium name="Mycorrhizal Genomics Consortium"/>
            <person name="Kohler A."/>
            <person name="Kuo A."/>
            <person name="Nagy L.G."/>
            <person name="Floudas D."/>
            <person name="Copeland A."/>
            <person name="Barry K.W."/>
            <person name="Cichocki N."/>
            <person name="Veneault-Fourrey C."/>
            <person name="LaButti K."/>
            <person name="Lindquist E.A."/>
            <person name="Lipzen A."/>
            <person name="Lundell T."/>
            <person name="Morin E."/>
            <person name="Murat C."/>
            <person name="Riley R."/>
            <person name="Ohm R."/>
            <person name="Sun H."/>
            <person name="Tunlid A."/>
            <person name="Henrissat B."/>
            <person name="Grigoriev I.V."/>
            <person name="Hibbett D.S."/>
            <person name="Martin F."/>
        </authorList>
    </citation>
    <scope>NUCLEOTIDE SEQUENCE [LARGE SCALE GENOMIC DNA]</scope>
    <source>
        <strain evidence="2 3">Koide BX008</strain>
    </source>
</reference>
<proteinExistence type="predicted"/>
<organism evidence="2 3">
    <name type="scientific">Amanita muscaria (strain Koide BX008)</name>
    <dbReference type="NCBI Taxonomy" id="946122"/>
    <lineage>
        <taxon>Eukaryota</taxon>
        <taxon>Fungi</taxon>
        <taxon>Dikarya</taxon>
        <taxon>Basidiomycota</taxon>
        <taxon>Agaricomycotina</taxon>
        <taxon>Agaricomycetes</taxon>
        <taxon>Agaricomycetidae</taxon>
        <taxon>Agaricales</taxon>
        <taxon>Pluteineae</taxon>
        <taxon>Amanitaceae</taxon>
        <taxon>Amanita</taxon>
    </lineage>
</organism>
<evidence type="ECO:0000313" key="3">
    <source>
        <dbReference type="Proteomes" id="UP000054549"/>
    </source>
</evidence>
<dbReference type="Proteomes" id="UP000054549">
    <property type="component" value="Unassembled WGS sequence"/>
</dbReference>
<dbReference type="HOGENOM" id="CLU_2346206_0_0_1"/>
<gene>
    <name evidence="2" type="ORF">M378DRAFT_160974</name>
</gene>
<feature type="region of interest" description="Disordered" evidence="1">
    <location>
        <begin position="1"/>
        <end position="33"/>
    </location>
</feature>
<feature type="compositionally biased region" description="Polar residues" evidence="1">
    <location>
        <begin position="1"/>
        <end position="17"/>
    </location>
</feature>
<accession>A0A0C2WXJ8</accession>
<keyword evidence="3" id="KW-1185">Reference proteome</keyword>
<protein>
    <submittedName>
        <fullName evidence="2">Uncharacterized protein</fullName>
    </submittedName>
</protein>
<dbReference type="EMBL" id="KN818236">
    <property type="protein sequence ID" value="KIL66502.1"/>
    <property type="molecule type" value="Genomic_DNA"/>
</dbReference>
<dbReference type="InParanoid" id="A0A0C2WXJ8"/>
<evidence type="ECO:0000256" key="1">
    <source>
        <dbReference type="SAM" id="MobiDB-lite"/>
    </source>
</evidence>